<name>A0A9Q0EH68_9TELE</name>
<evidence type="ECO:0000256" key="8">
    <source>
        <dbReference type="ARBA" id="ARBA00022989"/>
    </source>
</evidence>
<dbReference type="Pfam" id="PF21700">
    <property type="entry name" value="EGF_DL_JAG"/>
    <property type="match status" value="1"/>
</dbReference>
<keyword evidence="2 14" id="KW-0217">Developmental protein</keyword>
<evidence type="ECO:0000256" key="2">
    <source>
        <dbReference type="ARBA" id="ARBA00022473"/>
    </source>
</evidence>
<keyword evidence="6 14" id="KW-0677">Repeat</keyword>
<comment type="caution">
    <text evidence="17">The sequence shown here is derived from an EMBL/GenBank/DDBJ whole genome shotgun (WGS) entry which is preliminary data.</text>
</comment>
<evidence type="ECO:0000256" key="3">
    <source>
        <dbReference type="ARBA" id="ARBA00022536"/>
    </source>
</evidence>
<dbReference type="SMART" id="SM00181">
    <property type="entry name" value="EGF"/>
    <property type="match status" value="4"/>
</dbReference>
<feature type="disulfide bond" evidence="13">
    <location>
        <begin position="217"/>
        <end position="226"/>
    </location>
</feature>
<feature type="domain" description="EGF-like" evidence="15">
    <location>
        <begin position="293"/>
        <end position="331"/>
    </location>
</feature>
<comment type="function">
    <text evidence="14">Putative Notch ligand involved in the mediation of Notch signaling.</text>
</comment>
<feature type="disulfide bond" evidence="13">
    <location>
        <begin position="184"/>
        <end position="193"/>
    </location>
</feature>
<keyword evidence="11" id="KW-0325">Glycoprotein</keyword>
<dbReference type="Gene3D" id="2.10.25.10">
    <property type="entry name" value="Laminin"/>
    <property type="match status" value="2"/>
</dbReference>
<dbReference type="InterPro" id="IPR051022">
    <property type="entry name" value="Notch_Cell-Fate_Det"/>
</dbReference>
<evidence type="ECO:0000256" key="9">
    <source>
        <dbReference type="ARBA" id="ARBA00023136"/>
    </source>
</evidence>
<evidence type="ECO:0000256" key="10">
    <source>
        <dbReference type="ARBA" id="ARBA00023157"/>
    </source>
</evidence>
<dbReference type="PANTHER" id="PTHR24049">
    <property type="entry name" value="CRUMBS FAMILY MEMBER"/>
    <property type="match status" value="1"/>
</dbReference>
<dbReference type="GO" id="GO:0048513">
    <property type="term" value="P:animal organ development"/>
    <property type="evidence" value="ECO:0007669"/>
    <property type="project" value="UniProtKB-ARBA"/>
</dbReference>
<evidence type="ECO:0000256" key="11">
    <source>
        <dbReference type="ARBA" id="ARBA00023180"/>
    </source>
</evidence>
<dbReference type="GO" id="GO:0016020">
    <property type="term" value="C:membrane"/>
    <property type="evidence" value="ECO:0007669"/>
    <property type="project" value="UniProtKB-SubCell"/>
</dbReference>
<evidence type="ECO:0000256" key="5">
    <source>
        <dbReference type="ARBA" id="ARBA00022729"/>
    </source>
</evidence>
<keyword evidence="18" id="KW-1185">Reference proteome</keyword>
<reference evidence="17" key="1">
    <citation type="submission" date="2022-07" db="EMBL/GenBank/DDBJ databases">
        <title>Chromosome-level genome of Muraenolepis orangiensis.</title>
        <authorList>
            <person name="Kim J."/>
        </authorList>
    </citation>
    <scope>NUCLEOTIDE SEQUENCE</scope>
    <source>
        <strain evidence="17">KU_S4_2022</strain>
        <tissue evidence="17">Muscle</tissue>
    </source>
</reference>
<dbReference type="GO" id="GO:0030154">
    <property type="term" value="P:cell differentiation"/>
    <property type="evidence" value="ECO:0007669"/>
    <property type="project" value="UniProtKB-KW"/>
</dbReference>
<evidence type="ECO:0000256" key="6">
    <source>
        <dbReference type="ARBA" id="ARBA00022737"/>
    </source>
</evidence>
<dbReference type="Gene3D" id="2.10.25.140">
    <property type="match status" value="1"/>
</dbReference>
<dbReference type="EMBL" id="JANIIK010000042">
    <property type="protein sequence ID" value="KAJ3607260.1"/>
    <property type="molecule type" value="Genomic_DNA"/>
</dbReference>
<evidence type="ECO:0000313" key="18">
    <source>
        <dbReference type="Proteomes" id="UP001148018"/>
    </source>
</evidence>
<keyword evidence="5 14" id="KW-0732">Signal</keyword>
<dbReference type="InterPro" id="IPR011651">
    <property type="entry name" value="Notch_ligand_N"/>
</dbReference>
<keyword evidence="3 12" id="KW-0245">EGF-like domain</keyword>
<dbReference type="InterPro" id="IPR001881">
    <property type="entry name" value="EGF-like_Ca-bd_dom"/>
</dbReference>
<evidence type="ECO:0000259" key="15">
    <source>
        <dbReference type="PROSITE" id="PS50026"/>
    </source>
</evidence>
<dbReference type="FunFam" id="2.10.25.10:FF:000064">
    <property type="entry name" value="Delta-like protein"/>
    <property type="match status" value="1"/>
</dbReference>
<dbReference type="Pfam" id="PF01414">
    <property type="entry name" value="DSL"/>
    <property type="match status" value="1"/>
</dbReference>
<keyword evidence="8 14" id="KW-1133">Transmembrane helix</keyword>
<sequence length="349" mass="38145">MGAVMIGDDDVTTVIVTVLRDSHAGAGRAGRVFGAGVFEIDLHEFVNPKAMLANGDSCVPAGCRTFFRVCLKNYQAVVSPGDCIFGSTVTPVLGTVTPVYPGTDSLSSSPIQVPVYFGWPGSFSLIIEAWHSPHESAPIDTNNPDMLIGFFSIQRQLGVGSEWSQDSQTGVSQTELRYSYRFVCNEHYYGESCSKKCMSRDDRFGHYTCTRDGQLSCMPGWKGKYCEEPICLDGCSERNGNCSRPGECVCREGWQGPFCDECKKYPACKHGTCQQPWQCNCQEGWGGLFCDQDLNFCTHHRPCVNGATCMNTGQGSYTCTCLPGFTGVNCELEMQECDSNPCRNGGVCT</sequence>
<dbReference type="FunFam" id="2.10.25.140:FF:000001">
    <property type="entry name" value="Delta-like protein"/>
    <property type="match status" value="1"/>
</dbReference>
<dbReference type="CDD" id="cd00054">
    <property type="entry name" value="EGF_CA"/>
    <property type="match status" value="1"/>
</dbReference>
<feature type="disulfide bond" evidence="12">
    <location>
        <begin position="250"/>
        <end position="259"/>
    </location>
</feature>
<keyword evidence="7" id="KW-0221">Differentiation</keyword>
<dbReference type="AlphaFoldDB" id="A0A9Q0EH68"/>
<dbReference type="Pfam" id="PF07657">
    <property type="entry name" value="MNNL"/>
    <property type="match status" value="1"/>
</dbReference>
<feature type="disulfide bond" evidence="13">
    <location>
        <begin position="197"/>
        <end position="209"/>
    </location>
</feature>
<evidence type="ECO:0000313" key="17">
    <source>
        <dbReference type="EMBL" id="KAJ3607260.1"/>
    </source>
</evidence>
<feature type="domain" description="DSL" evidence="16">
    <location>
        <begin position="182"/>
        <end position="226"/>
    </location>
</feature>
<evidence type="ECO:0000256" key="4">
    <source>
        <dbReference type="ARBA" id="ARBA00022692"/>
    </source>
</evidence>
<dbReference type="SMART" id="SM00051">
    <property type="entry name" value="DSL"/>
    <property type="match status" value="1"/>
</dbReference>
<comment type="subcellular location">
    <subcellularLocation>
        <location evidence="1 14">Membrane</location>
        <topology evidence="1 14">Single-pass type I membrane protein</topology>
    </subcellularLocation>
</comment>
<evidence type="ECO:0000256" key="14">
    <source>
        <dbReference type="RuleBase" id="RU280815"/>
    </source>
</evidence>
<dbReference type="PROSITE" id="PS51051">
    <property type="entry name" value="DSL"/>
    <property type="match status" value="1"/>
</dbReference>
<dbReference type="GO" id="GO:0007219">
    <property type="term" value="P:Notch signaling pathway"/>
    <property type="evidence" value="ECO:0007669"/>
    <property type="project" value="InterPro"/>
</dbReference>
<dbReference type="FunFam" id="2.10.25.10:FF:000018">
    <property type="entry name" value="Delta-like 1"/>
    <property type="match status" value="1"/>
</dbReference>
<keyword evidence="9 14" id="KW-0472">Membrane</keyword>
<protein>
    <recommendedName>
        <fullName evidence="14">Delta-like protein</fullName>
    </recommendedName>
</protein>
<dbReference type="PROSITE" id="PS01186">
    <property type="entry name" value="EGF_2"/>
    <property type="match status" value="2"/>
</dbReference>
<dbReference type="Pfam" id="PF00008">
    <property type="entry name" value="EGF"/>
    <property type="match status" value="1"/>
</dbReference>
<dbReference type="InterPro" id="IPR001774">
    <property type="entry name" value="DSL"/>
</dbReference>
<feature type="domain" description="EGF-like" evidence="15">
    <location>
        <begin position="227"/>
        <end position="260"/>
    </location>
</feature>
<accession>A0A9Q0EH68</accession>
<evidence type="ECO:0000256" key="1">
    <source>
        <dbReference type="ARBA" id="ARBA00004479"/>
    </source>
</evidence>
<evidence type="ECO:0000256" key="12">
    <source>
        <dbReference type="PROSITE-ProRule" id="PRU00076"/>
    </source>
</evidence>
<dbReference type="SUPFAM" id="SSF57196">
    <property type="entry name" value="EGF/Laminin"/>
    <property type="match status" value="1"/>
</dbReference>
<gene>
    <name evidence="17" type="ORF">NHX12_026772</name>
</gene>
<feature type="domain" description="EGF-like" evidence="15">
    <location>
        <begin position="333"/>
        <end position="349"/>
    </location>
</feature>
<proteinExistence type="predicted"/>
<dbReference type="OrthoDB" id="283575at2759"/>
<evidence type="ECO:0000256" key="13">
    <source>
        <dbReference type="PROSITE-ProRule" id="PRU00377"/>
    </source>
</evidence>
<organism evidence="17 18">
    <name type="scientific">Muraenolepis orangiensis</name>
    <name type="common">Patagonian moray cod</name>
    <dbReference type="NCBI Taxonomy" id="630683"/>
    <lineage>
        <taxon>Eukaryota</taxon>
        <taxon>Metazoa</taxon>
        <taxon>Chordata</taxon>
        <taxon>Craniata</taxon>
        <taxon>Vertebrata</taxon>
        <taxon>Euteleostomi</taxon>
        <taxon>Actinopterygii</taxon>
        <taxon>Neopterygii</taxon>
        <taxon>Teleostei</taxon>
        <taxon>Neoteleostei</taxon>
        <taxon>Acanthomorphata</taxon>
        <taxon>Zeiogadaria</taxon>
        <taxon>Gadariae</taxon>
        <taxon>Gadiformes</taxon>
        <taxon>Muraenolepidoidei</taxon>
        <taxon>Muraenolepididae</taxon>
        <taxon>Muraenolepis</taxon>
    </lineage>
</organism>
<dbReference type="InterPro" id="IPR000742">
    <property type="entry name" value="EGF"/>
</dbReference>
<keyword evidence="4 14" id="KW-0812">Transmembrane</keyword>
<feature type="disulfide bond" evidence="12">
    <location>
        <begin position="321"/>
        <end position="330"/>
    </location>
</feature>
<dbReference type="GO" id="GO:0048731">
    <property type="term" value="P:system development"/>
    <property type="evidence" value="ECO:0007669"/>
    <property type="project" value="UniProtKB-ARBA"/>
</dbReference>
<dbReference type="Gene3D" id="2.60.40.3510">
    <property type="match status" value="1"/>
</dbReference>
<dbReference type="GO" id="GO:0005509">
    <property type="term" value="F:calcium ion binding"/>
    <property type="evidence" value="ECO:0007669"/>
    <property type="project" value="InterPro"/>
</dbReference>
<evidence type="ECO:0000259" key="16">
    <source>
        <dbReference type="PROSITE" id="PS51051"/>
    </source>
</evidence>
<comment type="caution">
    <text evidence="12">Lacks conserved residue(s) required for the propagation of feature annotation.</text>
</comment>
<dbReference type="SMART" id="SM00179">
    <property type="entry name" value="EGF_CA"/>
    <property type="match status" value="1"/>
</dbReference>
<evidence type="ECO:0000256" key="7">
    <source>
        <dbReference type="ARBA" id="ARBA00022782"/>
    </source>
</evidence>
<keyword evidence="10 12" id="KW-1015">Disulfide bond</keyword>
<feature type="non-terminal residue" evidence="17">
    <location>
        <position position="349"/>
    </location>
</feature>
<dbReference type="PROSITE" id="PS00022">
    <property type="entry name" value="EGF_1"/>
    <property type="match status" value="3"/>
</dbReference>
<dbReference type="Proteomes" id="UP001148018">
    <property type="component" value="Unassembled WGS sequence"/>
</dbReference>
<dbReference type="PROSITE" id="PS50026">
    <property type="entry name" value="EGF_3"/>
    <property type="match status" value="3"/>
</dbReference>